<reference evidence="2" key="1">
    <citation type="submission" date="2017-09" db="EMBL/GenBank/DDBJ databases">
        <authorList>
            <person name="Varghese N."/>
            <person name="Submissions S."/>
        </authorList>
    </citation>
    <scope>NUCLEOTIDE SEQUENCE [LARGE SCALE GENOMIC DNA]</scope>
    <source>
        <strain evidence="2">DSM 25885</strain>
    </source>
</reference>
<dbReference type="RefSeq" id="WP_243396986.1">
    <property type="nucleotide sequence ID" value="NZ_OBEH01000005.1"/>
</dbReference>
<proteinExistence type="predicted"/>
<dbReference type="Gene3D" id="3.90.580.10">
    <property type="entry name" value="Zinc finger, CHC2-type domain"/>
    <property type="match status" value="1"/>
</dbReference>
<dbReference type="GO" id="GO:0003677">
    <property type="term" value="F:DNA binding"/>
    <property type="evidence" value="ECO:0007669"/>
    <property type="project" value="InterPro"/>
</dbReference>
<dbReference type="GO" id="GO:0008270">
    <property type="term" value="F:zinc ion binding"/>
    <property type="evidence" value="ECO:0007669"/>
    <property type="project" value="InterPro"/>
</dbReference>
<dbReference type="SUPFAM" id="SSF56731">
    <property type="entry name" value="DNA primase core"/>
    <property type="match status" value="1"/>
</dbReference>
<dbReference type="Proteomes" id="UP000219048">
    <property type="component" value="Unassembled WGS sequence"/>
</dbReference>
<dbReference type="InterPro" id="IPR036977">
    <property type="entry name" value="DNA_primase_Znf_CHC2"/>
</dbReference>
<protein>
    <submittedName>
        <fullName evidence="1">Toprim-like</fullName>
    </submittedName>
</protein>
<name>A0A285MXC8_9FLAO</name>
<dbReference type="AlphaFoldDB" id="A0A285MXC8"/>
<evidence type="ECO:0000313" key="1">
    <source>
        <dbReference type="EMBL" id="SNZ01207.1"/>
    </source>
</evidence>
<dbReference type="EMBL" id="OBEH01000005">
    <property type="protein sequence ID" value="SNZ01207.1"/>
    <property type="molecule type" value="Genomic_DNA"/>
</dbReference>
<gene>
    <name evidence="1" type="ORF">SAMN06265377_3044</name>
</gene>
<sequence length="312" mass="35368">MMKPVRPTGITLLNDSSSNHQNLNVLRAMKEKRFNCERARTVSIVDTMAKLGHFPVRETEKEAWFLSPFRSETQASFKVSKTLNRWYDHGEGLGGNIIDLICRLKSFGVGETLTWLQGQTGSFSFHQPPKVVTEKRISINDIRPISHVALIDYLQKRQIPLTLAYGYIKQVHFGIGKKSFFALGLQNKNGGWELRNCFQKYCAFPKAITIIENNNPSLTVVEGMFDFLSLLVIQPKWFAESDVLVLNSLAFAKKVNSILEKYSGLNLALDNDCAGDKATQYLIGLYPIAEDRRNCYAGFKDVNEKLMHHGQE</sequence>
<keyword evidence="2" id="KW-1185">Reference proteome</keyword>
<dbReference type="SUPFAM" id="SSF57783">
    <property type="entry name" value="Zinc beta-ribbon"/>
    <property type="match status" value="1"/>
</dbReference>
<evidence type="ECO:0000313" key="2">
    <source>
        <dbReference type="Proteomes" id="UP000219048"/>
    </source>
</evidence>
<accession>A0A285MXC8</accession>
<organism evidence="1 2">
    <name type="scientific">Flagellimonas pacifica</name>
    <dbReference type="NCBI Taxonomy" id="1247520"/>
    <lineage>
        <taxon>Bacteria</taxon>
        <taxon>Pseudomonadati</taxon>
        <taxon>Bacteroidota</taxon>
        <taxon>Flavobacteriia</taxon>
        <taxon>Flavobacteriales</taxon>
        <taxon>Flavobacteriaceae</taxon>
        <taxon>Flagellimonas</taxon>
    </lineage>
</organism>
<dbReference type="Pfam" id="PF13155">
    <property type="entry name" value="Toprim_2"/>
    <property type="match status" value="1"/>
</dbReference>
<dbReference type="GO" id="GO:0006260">
    <property type="term" value="P:DNA replication"/>
    <property type="evidence" value="ECO:0007669"/>
    <property type="project" value="InterPro"/>
</dbReference>
<dbReference type="Gene3D" id="3.40.1360.10">
    <property type="match status" value="1"/>
</dbReference>